<gene>
    <name evidence="2" type="ORF">GTA51_03885</name>
</gene>
<sequence>MPFSPSVKEAVLVKSWRRCALCGCYKGVNVEVHHIVQEAVGGPNTEENAICLCFDCHAGAGHYNPKHPRGTKFSPEELRRQRDEFYKAIEDSRLSLSVKDQFPECYTRYLVVMSPELVERMFKKRIGEAPFKYTYIYKNRVYDFVDAIVSDEFCHVGFKNLGEYGSEDALLVDYPELRNSDSRRLTRQDVGKMTIESKLLMKIVNSNFDVESFGLVRKVWDGCGGGQWFVEAICRRPYFVFLQIENRSNFSFCIDRFRIEGSRPSGFVWPLDEERVDSEITEEHIMLAPGESVLVPTACLLGPVGYDPLSLDYEVGALEEGCEYSSVGYRYDDSERDYYGFGHFFIPREMSLKVNNNSELFAFHKFDPKRCYVVDMQWMCGSCPHVYFFVHGYWVYYGEILQNSSPSCSENCLVRVPLGATKCRIVELENEICFVKSVRIGACCLFQNVFLRKGDALEFEITGLSNVEIVGYYDALLARPLDYRMRRSKDSLRIAYQKNTLCILST</sequence>
<dbReference type="GO" id="GO:0008270">
    <property type="term" value="F:zinc ion binding"/>
    <property type="evidence" value="ECO:0007669"/>
    <property type="project" value="InterPro"/>
</dbReference>
<dbReference type="SMART" id="SM00507">
    <property type="entry name" value="HNHc"/>
    <property type="match status" value="1"/>
</dbReference>
<proteinExistence type="predicted"/>
<reference evidence="2 3" key="1">
    <citation type="submission" date="2020-01" db="EMBL/GenBank/DDBJ databases">
        <title>Genome sequence of Desulfovibrio aerotolerans DSM 16695(T).</title>
        <authorList>
            <person name="Karnachuk O."/>
            <person name="Avakyan M."/>
            <person name="Mardanov A."/>
            <person name="Kadnikov V."/>
            <person name="Ravin N."/>
        </authorList>
    </citation>
    <scope>NUCLEOTIDE SEQUENCE [LARGE SCALE GENOMIC DNA]</scope>
    <source>
        <strain evidence="2 3">DSM 16695</strain>
    </source>
</reference>
<dbReference type="GO" id="GO:0003676">
    <property type="term" value="F:nucleic acid binding"/>
    <property type="evidence" value="ECO:0007669"/>
    <property type="project" value="InterPro"/>
</dbReference>
<dbReference type="InterPro" id="IPR002711">
    <property type="entry name" value="HNH"/>
</dbReference>
<accession>A0A7C9J7L1</accession>
<protein>
    <recommendedName>
        <fullName evidence="1">HNH nuclease domain-containing protein</fullName>
    </recommendedName>
</protein>
<dbReference type="InterPro" id="IPR003615">
    <property type="entry name" value="HNH_nuc"/>
</dbReference>
<name>A0A7C9J7L1_9BACT</name>
<evidence type="ECO:0000259" key="1">
    <source>
        <dbReference type="SMART" id="SM00507"/>
    </source>
</evidence>
<dbReference type="RefSeq" id="WP_160958854.1">
    <property type="nucleotide sequence ID" value="NZ_WVUD01000004.1"/>
</dbReference>
<dbReference type="CDD" id="cd00085">
    <property type="entry name" value="HNHc"/>
    <property type="match status" value="1"/>
</dbReference>
<dbReference type="Proteomes" id="UP000482487">
    <property type="component" value="Unassembled WGS sequence"/>
</dbReference>
<dbReference type="GO" id="GO:0004519">
    <property type="term" value="F:endonuclease activity"/>
    <property type="evidence" value="ECO:0007669"/>
    <property type="project" value="InterPro"/>
</dbReference>
<dbReference type="AlphaFoldDB" id="A0A7C9J7L1"/>
<dbReference type="EMBL" id="WVUD01000004">
    <property type="protein sequence ID" value="MYL82278.1"/>
    <property type="molecule type" value="Genomic_DNA"/>
</dbReference>
<comment type="caution">
    <text evidence="2">The sequence shown here is derived from an EMBL/GenBank/DDBJ whole genome shotgun (WGS) entry which is preliminary data.</text>
</comment>
<feature type="domain" description="HNH nuclease" evidence="1">
    <location>
        <begin position="7"/>
        <end position="58"/>
    </location>
</feature>
<organism evidence="2 3">
    <name type="scientific">Solidesulfovibrio aerotolerans</name>
    <dbReference type="NCBI Taxonomy" id="295255"/>
    <lineage>
        <taxon>Bacteria</taxon>
        <taxon>Pseudomonadati</taxon>
        <taxon>Thermodesulfobacteriota</taxon>
        <taxon>Desulfovibrionia</taxon>
        <taxon>Desulfovibrionales</taxon>
        <taxon>Desulfovibrionaceae</taxon>
        <taxon>Solidesulfovibrio</taxon>
    </lineage>
</organism>
<evidence type="ECO:0000313" key="2">
    <source>
        <dbReference type="EMBL" id="MYL82278.1"/>
    </source>
</evidence>
<dbReference type="Pfam" id="PF01844">
    <property type="entry name" value="HNH"/>
    <property type="match status" value="1"/>
</dbReference>
<evidence type="ECO:0000313" key="3">
    <source>
        <dbReference type="Proteomes" id="UP000482487"/>
    </source>
</evidence>
<dbReference type="OrthoDB" id="9802901at2"/>
<dbReference type="Gene3D" id="1.10.30.50">
    <property type="match status" value="1"/>
</dbReference>
<keyword evidence="3" id="KW-1185">Reference proteome</keyword>